<feature type="region of interest" description="Disordered" evidence="1">
    <location>
        <begin position="104"/>
        <end position="127"/>
    </location>
</feature>
<name>A0AAV3Z3Q3_9GAST</name>
<reference evidence="2 3" key="1">
    <citation type="journal article" date="2021" name="Elife">
        <title>Chloroplast acquisition without the gene transfer in kleptoplastic sea slugs, Plakobranchus ocellatus.</title>
        <authorList>
            <person name="Maeda T."/>
            <person name="Takahashi S."/>
            <person name="Yoshida T."/>
            <person name="Shimamura S."/>
            <person name="Takaki Y."/>
            <person name="Nagai Y."/>
            <person name="Toyoda A."/>
            <person name="Suzuki Y."/>
            <person name="Arimoto A."/>
            <person name="Ishii H."/>
            <person name="Satoh N."/>
            <person name="Nishiyama T."/>
            <person name="Hasebe M."/>
            <person name="Maruyama T."/>
            <person name="Minagawa J."/>
            <person name="Obokata J."/>
            <person name="Shigenobu S."/>
        </authorList>
    </citation>
    <scope>NUCLEOTIDE SEQUENCE [LARGE SCALE GENOMIC DNA]</scope>
</reference>
<dbReference type="AlphaFoldDB" id="A0AAV3Z3Q3"/>
<evidence type="ECO:0000256" key="1">
    <source>
        <dbReference type="SAM" id="MobiDB-lite"/>
    </source>
</evidence>
<keyword evidence="3" id="KW-1185">Reference proteome</keyword>
<comment type="caution">
    <text evidence="2">The sequence shown here is derived from an EMBL/GenBank/DDBJ whole genome shotgun (WGS) entry which is preliminary data.</text>
</comment>
<accession>A0AAV3Z3Q3</accession>
<evidence type="ECO:0000313" key="2">
    <source>
        <dbReference type="EMBL" id="GFN89372.1"/>
    </source>
</evidence>
<dbReference type="EMBL" id="BLXT01001930">
    <property type="protein sequence ID" value="GFN89372.1"/>
    <property type="molecule type" value="Genomic_DNA"/>
</dbReference>
<protein>
    <submittedName>
        <fullName evidence="2">Uncharacterized protein</fullName>
    </submittedName>
</protein>
<sequence>MATGEEMLTPVQDRSITRPRSAELRACQPTPAILHRSCQLTLALLCSWCLRLINYTSHILQAIFPFIELLPTQSTQYRGKHATEWKRASGFPYVNLLDQGSGRGGHNTVIGRSRRRGRSGCAAAGRGQKSKANVTHRASGQEVDLAVRQICGVTTC</sequence>
<proteinExistence type="predicted"/>
<dbReference type="Proteomes" id="UP000735302">
    <property type="component" value="Unassembled WGS sequence"/>
</dbReference>
<gene>
    <name evidence="2" type="ORF">PoB_001587800</name>
</gene>
<organism evidence="2 3">
    <name type="scientific">Plakobranchus ocellatus</name>
    <dbReference type="NCBI Taxonomy" id="259542"/>
    <lineage>
        <taxon>Eukaryota</taxon>
        <taxon>Metazoa</taxon>
        <taxon>Spiralia</taxon>
        <taxon>Lophotrochozoa</taxon>
        <taxon>Mollusca</taxon>
        <taxon>Gastropoda</taxon>
        <taxon>Heterobranchia</taxon>
        <taxon>Euthyneura</taxon>
        <taxon>Panpulmonata</taxon>
        <taxon>Sacoglossa</taxon>
        <taxon>Placobranchoidea</taxon>
        <taxon>Plakobranchidae</taxon>
        <taxon>Plakobranchus</taxon>
    </lineage>
</organism>
<evidence type="ECO:0000313" key="3">
    <source>
        <dbReference type="Proteomes" id="UP000735302"/>
    </source>
</evidence>